<dbReference type="PROSITE" id="PS00732">
    <property type="entry name" value="RIBOSOMAL_S16"/>
    <property type="match status" value="1"/>
</dbReference>
<dbReference type="RefSeq" id="XP_005535873.1">
    <property type="nucleotide sequence ID" value="XM_005535816.1"/>
</dbReference>
<dbReference type="GeneID" id="16993281"/>
<dbReference type="InterPro" id="IPR023803">
    <property type="entry name" value="Ribosomal_bS16_dom_sf"/>
</dbReference>
<gene>
    <name evidence="4" type="ORF">CYME_CMG062C</name>
</gene>
<evidence type="ECO:0000256" key="2">
    <source>
        <dbReference type="ARBA" id="ARBA00022980"/>
    </source>
</evidence>
<keyword evidence="5" id="KW-1185">Reference proteome</keyword>
<protein>
    <submittedName>
        <fullName evidence="4">Mitochondrial ribosomal protein S16</fullName>
    </submittedName>
</protein>
<dbReference type="STRING" id="280699.M1VBC4"/>
<evidence type="ECO:0000313" key="5">
    <source>
        <dbReference type="Proteomes" id="UP000007014"/>
    </source>
</evidence>
<reference evidence="4 5" key="2">
    <citation type="journal article" date="2007" name="BMC Biol.">
        <title>A 100%-complete sequence reveals unusually simple genomic features in the hot-spring red alga Cyanidioschyzon merolae.</title>
        <authorList>
            <person name="Nozaki H."/>
            <person name="Takano H."/>
            <person name="Misumi O."/>
            <person name="Terasawa K."/>
            <person name="Matsuzaki M."/>
            <person name="Maruyama S."/>
            <person name="Nishida K."/>
            <person name="Yagisawa F."/>
            <person name="Yoshida Y."/>
            <person name="Fujiwara T."/>
            <person name="Takio S."/>
            <person name="Tamura K."/>
            <person name="Chung S.J."/>
            <person name="Nakamura S."/>
            <person name="Kuroiwa H."/>
            <person name="Tanaka K."/>
            <person name="Sato N."/>
            <person name="Kuroiwa T."/>
        </authorList>
    </citation>
    <scope>NUCLEOTIDE SEQUENCE [LARGE SCALE GENOMIC DNA]</scope>
    <source>
        <strain evidence="4 5">10D</strain>
    </source>
</reference>
<dbReference type="InterPro" id="IPR000307">
    <property type="entry name" value="Ribosomal_bS16"/>
</dbReference>
<dbReference type="GO" id="GO:0005739">
    <property type="term" value="C:mitochondrion"/>
    <property type="evidence" value="ECO:0007669"/>
    <property type="project" value="GOC"/>
</dbReference>
<dbReference type="Pfam" id="PF00886">
    <property type="entry name" value="Ribosomal_S16"/>
    <property type="match status" value="1"/>
</dbReference>
<dbReference type="KEGG" id="cme:CYME_CMG062C"/>
<comment type="similarity">
    <text evidence="1">Belongs to the bacterial ribosomal protein bS16 family.</text>
</comment>
<dbReference type="GO" id="GO:0003735">
    <property type="term" value="F:structural constituent of ribosome"/>
    <property type="evidence" value="ECO:0007669"/>
    <property type="project" value="InterPro"/>
</dbReference>
<dbReference type="HOGENOM" id="CLU_100590_2_1_1"/>
<dbReference type="PANTHER" id="PTHR12919:SF20">
    <property type="entry name" value="SMALL RIBOSOMAL SUBUNIT PROTEIN BS16M"/>
    <property type="match status" value="1"/>
</dbReference>
<keyword evidence="2 4" id="KW-0689">Ribosomal protein</keyword>
<dbReference type="eggNOG" id="KOG3419">
    <property type="taxonomic scope" value="Eukaryota"/>
</dbReference>
<reference evidence="4 5" key="1">
    <citation type="journal article" date="2004" name="Nature">
        <title>Genome sequence of the ultrasmall unicellular red alga Cyanidioschyzon merolae 10D.</title>
        <authorList>
            <person name="Matsuzaki M."/>
            <person name="Misumi O."/>
            <person name="Shin-i T."/>
            <person name="Maruyama S."/>
            <person name="Takahara M."/>
            <person name="Miyagishima S."/>
            <person name="Mori T."/>
            <person name="Nishida K."/>
            <person name="Yagisawa F."/>
            <person name="Nishida K."/>
            <person name="Yoshida Y."/>
            <person name="Nishimura Y."/>
            <person name="Nakao S."/>
            <person name="Kobayashi T."/>
            <person name="Momoyama Y."/>
            <person name="Higashiyama T."/>
            <person name="Minoda A."/>
            <person name="Sano M."/>
            <person name="Nomoto H."/>
            <person name="Oishi K."/>
            <person name="Hayashi H."/>
            <person name="Ohta F."/>
            <person name="Nishizaka S."/>
            <person name="Haga S."/>
            <person name="Miura S."/>
            <person name="Morishita T."/>
            <person name="Kabeya Y."/>
            <person name="Terasawa K."/>
            <person name="Suzuki Y."/>
            <person name="Ishii Y."/>
            <person name="Asakawa S."/>
            <person name="Takano H."/>
            <person name="Ohta N."/>
            <person name="Kuroiwa H."/>
            <person name="Tanaka K."/>
            <person name="Shimizu N."/>
            <person name="Sugano S."/>
            <person name="Sato N."/>
            <person name="Nozaki H."/>
            <person name="Ogasawara N."/>
            <person name="Kohara Y."/>
            <person name="Kuroiwa T."/>
        </authorList>
    </citation>
    <scope>NUCLEOTIDE SEQUENCE [LARGE SCALE GENOMIC DNA]</scope>
    <source>
        <strain evidence="4 5">10D</strain>
    </source>
</reference>
<sequence length="122" mass="13286">MSPVRIRLARHGRRHAAVFRIVVADSRAPRDGRFLEHVGTYNPRVIRGAKLVQFDVKRTQYWLSVGAQPSERVAKLLGLAGVLPPAPVRGRTAAPSAAAPQNLGAVRGLESLVPTFAVSREF</sequence>
<dbReference type="OMA" id="GFYNPIA"/>
<dbReference type="GO" id="GO:0032543">
    <property type="term" value="P:mitochondrial translation"/>
    <property type="evidence" value="ECO:0007669"/>
    <property type="project" value="TreeGrafter"/>
</dbReference>
<name>M1VBC4_CYAM1</name>
<dbReference type="PANTHER" id="PTHR12919">
    <property type="entry name" value="30S RIBOSOMAL PROTEIN S16"/>
    <property type="match status" value="1"/>
</dbReference>
<dbReference type="InterPro" id="IPR020592">
    <property type="entry name" value="Ribosomal_bS16_CS"/>
</dbReference>
<dbReference type="Gene3D" id="3.30.1320.10">
    <property type="match status" value="1"/>
</dbReference>
<keyword evidence="3" id="KW-0687">Ribonucleoprotein</keyword>
<proteinExistence type="inferred from homology"/>
<evidence type="ECO:0000256" key="3">
    <source>
        <dbReference type="ARBA" id="ARBA00023274"/>
    </source>
</evidence>
<dbReference type="Gramene" id="CMG062CT">
    <property type="protein sequence ID" value="CMG062CT"/>
    <property type="gene ID" value="CMG062C"/>
</dbReference>
<accession>M1VBC4</accession>
<dbReference type="GO" id="GO:0015935">
    <property type="term" value="C:small ribosomal subunit"/>
    <property type="evidence" value="ECO:0007669"/>
    <property type="project" value="TreeGrafter"/>
</dbReference>
<organism evidence="4 5">
    <name type="scientific">Cyanidioschyzon merolae (strain NIES-3377 / 10D)</name>
    <name type="common">Unicellular red alga</name>
    <dbReference type="NCBI Taxonomy" id="280699"/>
    <lineage>
        <taxon>Eukaryota</taxon>
        <taxon>Rhodophyta</taxon>
        <taxon>Bangiophyceae</taxon>
        <taxon>Cyanidiales</taxon>
        <taxon>Cyanidiaceae</taxon>
        <taxon>Cyanidioschyzon</taxon>
    </lineage>
</organism>
<dbReference type="Proteomes" id="UP000007014">
    <property type="component" value="Chromosome 7"/>
</dbReference>
<dbReference type="AlphaFoldDB" id="M1VBC4"/>
<evidence type="ECO:0000256" key="1">
    <source>
        <dbReference type="ARBA" id="ARBA00006668"/>
    </source>
</evidence>
<dbReference type="HAMAP" id="MF_00385">
    <property type="entry name" value="Ribosomal_bS16"/>
    <property type="match status" value="1"/>
</dbReference>
<dbReference type="EMBL" id="AP006489">
    <property type="protein sequence ID" value="BAM79587.1"/>
    <property type="molecule type" value="Genomic_DNA"/>
</dbReference>
<dbReference type="OrthoDB" id="3017at2759"/>
<dbReference type="SUPFAM" id="SSF54565">
    <property type="entry name" value="Ribosomal protein S16"/>
    <property type="match status" value="1"/>
</dbReference>
<evidence type="ECO:0000313" key="4">
    <source>
        <dbReference type="EMBL" id="BAM79587.1"/>
    </source>
</evidence>
<dbReference type="NCBIfam" id="TIGR00002">
    <property type="entry name" value="S16"/>
    <property type="match status" value="1"/>
</dbReference>